<organism evidence="1 2">
    <name type="scientific">Deinococcus cellulosilyticus (strain DSM 18568 / NBRC 106333 / KACC 11606 / 5516J-15)</name>
    <dbReference type="NCBI Taxonomy" id="1223518"/>
    <lineage>
        <taxon>Bacteria</taxon>
        <taxon>Thermotogati</taxon>
        <taxon>Deinococcota</taxon>
        <taxon>Deinococci</taxon>
        <taxon>Deinococcales</taxon>
        <taxon>Deinococcaceae</taxon>
        <taxon>Deinococcus</taxon>
    </lineage>
</organism>
<evidence type="ECO:0000313" key="1">
    <source>
        <dbReference type="EMBL" id="GEM49669.1"/>
    </source>
</evidence>
<sequence>MCCITLPENAFGRVVQEVPIYTGSMARYRSFGNPDVYINLDLISKVVFRDNQLVPGEGLHSVSGEFRCLIEAHLLGGETLLLADFPSGTDRILIEARLQEILAEL</sequence>
<dbReference type="AlphaFoldDB" id="A0A511NA14"/>
<keyword evidence="2" id="KW-1185">Reference proteome</keyword>
<protein>
    <submittedName>
        <fullName evidence="1">Uncharacterized protein</fullName>
    </submittedName>
</protein>
<comment type="caution">
    <text evidence="1">The sequence shown here is derived from an EMBL/GenBank/DDBJ whole genome shotgun (WGS) entry which is preliminary data.</text>
</comment>
<name>A0A511NA14_DEIC1</name>
<evidence type="ECO:0000313" key="2">
    <source>
        <dbReference type="Proteomes" id="UP000321306"/>
    </source>
</evidence>
<accession>A0A511NA14</accession>
<dbReference type="Proteomes" id="UP000321306">
    <property type="component" value="Unassembled WGS sequence"/>
</dbReference>
<reference evidence="1 2" key="1">
    <citation type="submission" date="2019-07" db="EMBL/GenBank/DDBJ databases">
        <title>Whole genome shotgun sequence of Deinococcus cellulosilyticus NBRC 106333.</title>
        <authorList>
            <person name="Hosoyama A."/>
            <person name="Uohara A."/>
            <person name="Ohji S."/>
            <person name="Ichikawa N."/>
        </authorList>
    </citation>
    <scope>NUCLEOTIDE SEQUENCE [LARGE SCALE GENOMIC DNA]</scope>
    <source>
        <strain evidence="1 2">NBRC 106333</strain>
    </source>
</reference>
<gene>
    <name evidence="1" type="ORF">DC3_53040</name>
</gene>
<proteinExistence type="predicted"/>
<dbReference type="EMBL" id="BJXB01000040">
    <property type="protein sequence ID" value="GEM49669.1"/>
    <property type="molecule type" value="Genomic_DNA"/>
</dbReference>